<keyword evidence="3" id="KW-1185">Reference proteome</keyword>
<evidence type="ECO:0000313" key="2">
    <source>
        <dbReference type="EMBL" id="GMM34831.1"/>
    </source>
</evidence>
<name>A0AAV5QJN3_9ASCO</name>
<feature type="compositionally biased region" description="Low complexity" evidence="1">
    <location>
        <begin position="12"/>
        <end position="36"/>
    </location>
</feature>
<reference evidence="2 3" key="1">
    <citation type="journal article" date="2023" name="Elife">
        <title>Identification of key yeast species and microbe-microbe interactions impacting larval growth of Drosophila in the wild.</title>
        <authorList>
            <person name="Mure A."/>
            <person name="Sugiura Y."/>
            <person name="Maeda R."/>
            <person name="Honda K."/>
            <person name="Sakurai N."/>
            <person name="Takahashi Y."/>
            <person name="Watada M."/>
            <person name="Katoh T."/>
            <person name="Gotoh A."/>
            <person name="Gotoh Y."/>
            <person name="Taniguchi I."/>
            <person name="Nakamura K."/>
            <person name="Hayashi T."/>
            <person name="Katayama T."/>
            <person name="Uemura T."/>
            <person name="Hattori Y."/>
        </authorList>
    </citation>
    <scope>NUCLEOTIDE SEQUENCE [LARGE SCALE GENOMIC DNA]</scope>
    <source>
        <strain evidence="2 3">SC-9</strain>
    </source>
</reference>
<comment type="caution">
    <text evidence="2">The sequence shown here is derived from an EMBL/GenBank/DDBJ whole genome shotgun (WGS) entry which is preliminary data.</text>
</comment>
<dbReference type="GeneID" id="90072810"/>
<accession>A0AAV5QJN3</accession>
<dbReference type="AlphaFoldDB" id="A0AAV5QJN3"/>
<protein>
    <submittedName>
        <fullName evidence="2">Uncharacterized protein</fullName>
    </submittedName>
</protein>
<dbReference type="EMBL" id="BTFZ01000003">
    <property type="protein sequence ID" value="GMM34831.1"/>
    <property type="molecule type" value="Genomic_DNA"/>
</dbReference>
<dbReference type="RefSeq" id="XP_064851831.1">
    <property type="nucleotide sequence ID" value="XM_064995759.1"/>
</dbReference>
<organism evidence="2 3">
    <name type="scientific">Saccharomycopsis crataegensis</name>
    <dbReference type="NCBI Taxonomy" id="43959"/>
    <lineage>
        <taxon>Eukaryota</taxon>
        <taxon>Fungi</taxon>
        <taxon>Dikarya</taxon>
        <taxon>Ascomycota</taxon>
        <taxon>Saccharomycotina</taxon>
        <taxon>Saccharomycetes</taxon>
        <taxon>Saccharomycopsidaceae</taxon>
        <taxon>Saccharomycopsis</taxon>
    </lineage>
</organism>
<sequence>MLVVNYDFNMTTSNFPNNNNSTNNNNNNNSGQNMMFGLPKINTSCLKNSYNSTKEIQLNSAGSSLFPEINTSQFDPLSNNYVPLAPSIPPTGSKKSKRKH</sequence>
<evidence type="ECO:0000256" key="1">
    <source>
        <dbReference type="SAM" id="MobiDB-lite"/>
    </source>
</evidence>
<feature type="region of interest" description="Disordered" evidence="1">
    <location>
        <begin position="12"/>
        <end position="38"/>
    </location>
</feature>
<evidence type="ECO:0000313" key="3">
    <source>
        <dbReference type="Proteomes" id="UP001360560"/>
    </source>
</evidence>
<feature type="region of interest" description="Disordered" evidence="1">
    <location>
        <begin position="77"/>
        <end position="100"/>
    </location>
</feature>
<proteinExistence type="predicted"/>
<gene>
    <name evidence="2" type="ORF">DASC09_021560</name>
</gene>
<dbReference type="Proteomes" id="UP001360560">
    <property type="component" value="Unassembled WGS sequence"/>
</dbReference>